<dbReference type="AlphaFoldDB" id="A0A6V7REK6"/>
<dbReference type="Gene3D" id="3.90.1300.10">
    <property type="entry name" value="Amidase signature (AS) domain"/>
    <property type="match status" value="1"/>
</dbReference>
<keyword evidence="11" id="KW-1185">Reference proteome</keyword>
<evidence type="ECO:0000259" key="9">
    <source>
        <dbReference type="Pfam" id="PF01425"/>
    </source>
</evidence>
<comment type="catalytic activity">
    <reaction evidence="7 8">
        <text>L-glutamyl-tRNA(Gln) + L-glutamine + ATP + H2O = L-glutaminyl-tRNA(Gln) + L-glutamate + ADP + phosphate + H(+)</text>
        <dbReference type="Rhea" id="RHEA:17521"/>
        <dbReference type="Rhea" id="RHEA-COMP:9681"/>
        <dbReference type="Rhea" id="RHEA-COMP:9684"/>
        <dbReference type="ChEBI" id="CHEBI:15377"/>
        <dbReference type="ChEBI" id="CHEBI:15378"/>
        <dbReference type="ChEBI" id="CHEBI:29985"/>
        <dbReference type="ChEBI" id="CHEBI:30616"/>
        <dbReference type="ChEBI" id="CHEBI:43474"/>
        <dbReference type="ChEBI" id="CHEBI:58359"/>
        <dbReference type="ChEBI" id="CHEBI:78520"/>
        <dbReference type="ChEBI" id="CHEBI:78521"/>
        <dbReference type="ChEBI" id="CHEBI:456216"/>
        <dbReference type="EC" id="6.3.5.7"/>
    </reaction>
</comment>
<dbReference type="GO" id="GO:0005524">
    <property type="term" value="F:ATP binding"/>
    <property type="evidence" value="ECO:0007669"/>
    <property type="project" value="UniProtKB-KW"/>
</dbReference>
<dbReference type="InterPro" id="IPR020556">
    <property type="entry name" value="Amidase_CS"/>
</dbReference>
<evidence type="ECO:0000256" key="3">
    <source>
        <dbReference type="ARBA" id="ARBA00022741"/>
    </source>
</evidence>
<dbReference type="EC" id="6.3.5.7" evidence="8"/>
<dbReference type="GO" id="GO:0050567">
    <property type="term" value="F:glutaminyl-tRNA synthase (glutamine-hydrolyzing) activity"/>
    <property type="evidence" value="ECO:0007669"/>
    <property type="project" value="UniProtKB-UniRule"/>
</dbReference>
<dbReference type="NCBIfam" id="TIGR00132">
    <property type="entry name" value="gatA"/>
    <property type="match status" value="1"/>
</dbReference>
<dbReference type="RefSeq" id="WP_185125360.1">
    <property type="nucleotide sequence ID" value="NZ_CAJEWD010000006.1"/>
</dbReference>
<dbReference type="EMBL" id="CAJEWD010000006">
    <property type="protein sequence ID" value="CAD2075331.1"/>
    <property type="molecule type" value="Genomic_DNA"/>
</dbReference>
<comment type="caution">
    <text evidence="10">The sequence shown here is derived from an EMBL/GenBank/DDBJ whole genome shotgun (WGS) entry which is preliminary data.</text>
</comment>
<dbReference type="PANTHER" id="PTHR11895">
    <property type="entry name" value="TRANSAMIDASE"/>
    <property type="match status" value="1"/>
</dbReference>
<gene>
    <name evidence="8 10" type="primary">gatA</name>
    <name evidence="10" type="ORF">JEODO184_00826</name>
</gene>
<dbReference type="PROSITE" id="PS00571">
    <property type="entry name" value="AMIDASES"/>
    <property type="match status" value="1"/>
</dbReference>
<name>A0A6V7REK6_9STAP</name>
<reference evidence="10 11" key="1">
    <citation type="submission" date="2020-07" db="EMBL/GenBank/DDBJ databases">
        <authorList>
            <person name="Criscuolo A."/>
        </authorList>
    </citation>
    <scope>NUCLEOTIDE SEQUENCE [LARGE SCALE GENOMIC DNA]</scope>
    <source>
        <strain evidence="10">CIP111649</strain>
    </source>
</reference>
<dbReference type="GO" id="GO:0016740">
    <property type="term" value="F:transferase activity"/>
    <property type="evidence" value="ECO:0007669"/>
    <property type="project" value="UniProtKB-KW"/>
</dbReference>
<comment type="similarity">
    <text evidence="1 8">Belongs to the amidase family. GatA subfamily.</text>
</comment>
<dbReference type="GO" id="GO:0006412">
    <property type="term" value="P:translation"/>
    <property type="evidence" value="ECO:0007669"/>
    <property type="project" value="UniProtKB-UniRule"/>
</dbReference>
<dbReference type="HAMAP" id="MF_00120">
    <property type="entry name" value="GatA"/>
    <property type="match status" value="1"/>
</dbReference>
<keyword evidence="10" id="KW-0808">Transferase</keyword>
<feature type="domain" description="Amidase" evidence="9">
    <location>
        <begin position="24"/>
        <end position="466"/>
    </location>
</feature>
<dbReference type="SUPFAM" id="SSF75304">
    <property type="entry name" value="Amidase signature (AS) enzymes"/>
    <property type="match status" value="1"/>
</dbReference>
<evidence type="ECO:0000256" key="1">
    <source>
        <dbReference type="ARBA" id="ARBA00008069"/>
    </source>
</evidence>
<dbReference type="Pfam" id="PF01425">
    <property type="entry name" value="Amidase"/>
    <property type="match status" value="1"/>
</dbReference>
<accession>A0A6V7REK6</accession>
<protein>
    <recommendedName>
        <fullName evidence="8">Glutamyl-tRNA(Gln) amidotransferase subunit A</fullName>
        <shortName evidence="8">Glu-ADT subunit A</shortName>
        <ecNumber evidence="8">6.3.5.7</ecNumber>
    </recommendedName>
</protein>
<comment type="function">
    <text evidence="6 8">Allows the formation of correctly charged Gln-tRNA(Gln) through the transamidation of misacylated Glu-tRNA(Gln) in organisms which lack glutaminyl-tRNA synthetase. The reaction takes place in the presence of glutamine and ATP through an activated gamma-phospho-Glu-tRNA(Gln).</text>
</comment>
<dbReference type="InterPro" id="IPR004412">
    <property type="entry name" value="GatA"/>
</dbReference>
<evidence type="ECO:0000313" key="11">
    <source>
        <dbReference type="Proteomes" id="UP000589351"/>
    </source>
</evidence>
<dbReference type="InterPro" id="IPR000120">
    <property type="entry name" value="Amidase"/>
</dbReference>
<evidence type="ECO:0000256" key="7">
    <source>
        <dbReference type="ARBA" id="ARBA00047407"/>
    </source>
</evidence>
<feature type="active site" description="Charge relay system" evidence="8">
    <location>
        <position position="154"/>
    </location>
</feature>
<keyword evidence="5 8" id="KW-0648">Protein biosynthesis</keyword>
<evidence type="ECO:0000256" key="6">
    <source>
        <dbReference type="ARBA" id="ARBA00025295"/>
    </source>
</evidence>
<evidence type="ECO:0000256" key="8">
    <source>
        <dbReference type="HAMAP-Rule" id="MF_00120"/>
    </source>
</evidence>
<keyword evidence="4 8" id="KW-0067">ATP-binding</keyword>
<evidence type="ECO:0000256" key="4">
    <source>
        <dbReference type="ARBA" id="ARBA00022840"/>
    </source>
</evidence>
<feature type="active site" description="Charge relay system" evidence="8">
    <location>
        <position position="79"/>
    </location>
</feature>
<keyword evidence="2 8" id="KW-0436">Ligase</keyword>
<dbReference type="GO" id="GO:0030956">
    <property type="term" value="C:glutamyl-tRNA(Gln) amidotransferase complex"/>
    <property type="evidence" value="ECO:0007669"/>
    <property type="project" value="InterPro"/>
</dbReference>
<dbReference type="PANTHER" id="PTHR11895:SF151">
    <property type="entry name" value="GLUTAMYL-TRNA(GLN) AMIDOTRANSFERASE SUBUNIT A"/>
    <property type="match status" value="1"/>
</dbReference>
<sequence length="492" mass="54199">MNINELTVEELYSKIHAKEIKPSEVTEALFERIEKYDGDIKAFITLTKDEAIERAKELDQLQAEDKMDGELFGIPVGIKDNIVTKDVLTTCASKMLHNFKPVYDATVMTKLKEENSVMLGKVNMDEFAMGSTSETSYYQTSRNPWNLACSPGGSSGGSAAAVAAGFVPFALGTDTGGSVRQPASFCGVVGMKPTYGRVSRYGLIAFASSLDQVGPITRTVRDNAKVLELISGEDSEHDMTSAKDQNTDFLSGIDKDISGMKFALPKEFLGDDVDQSVTDAVLKAKERLESLGAKVDEVDMPNLKYVVSSYYLIASSEASANLARFDGIRFGYRSENANNLDELYKKSRGEGFGDEVKRRILLGTYVLSSGHYDAFYLKAQKLRRLVAEDVQRILSDYDLIIGPTSTTPAHKYDEVKIEGTKEYKNDILTIPANLTGVPSLSIPCGLTGDNLPIGLQLIGNHFEEKKIYNVAYQFEKTYNLHDELKKLTMGAE</sequence>
<dbReference type="Proteomes" id="UP000589351">
    <property type="component" value="Unassembled WGS sequence"/>
</dbReference>
<evidence type="ECO:0000313" key="10">
    <source>
        <dbReference type="EMBL" id="CAD2075331.1"/>
    </source>
</evidence>
<evidence type="ECO:0000256" key="5">
    <source>
        <dbReference type="ARBA" id="ARBA00022917"/>
    </source>
</evidence>
<keyword evidence="3 8" id="KW-0547">Nucleotide-binding</keyword>
<proteinExistence type="inferred from homology"/>
<feature type="active site" description="Acyl-ester intermediate" evidence="8">
    <location>
        <position position="178"/>
    </location>
</feature>
<dbReference type="InterPro" id="IPR036928">
    <property type="entry name" value="AS_sf"/>
</dbReference>
<dbReference type="InterPro" id="IPR023631">
    <property type="entry name" value="Amidase_dom"/>
</dbReference>
<evidence type="ECO:0000256" key="2">
    <source>
        <dbReference type="ARBA" id="ARBA00022598"/>
    </source>
</evidence>
<organism evidence="10 11">
    <name type="scientific">Jeotgalicoccus meleagridis</name>
    <dbReference type="NCBI Taxonomy" id="2759181"/>
    <lineage>
        <taxon>Bacteria</taxon>
        <taxon>Bacillati</taxon>
        <taxon>Bacillota</taxon>
        <taxon>Bacilli</taxon>
        <taxon>Bacillales</taxon>
        <taxon>Staphylococcaceae</taxon>
        <taxon>Jeotgalicoccus</taxon>
    </lineage>
</organism>
<comment type="subunit">
    <text evidence="8">Heterotrimer of A, B and C subunits.</text>
</comment>